<reference evidence="2" key="1">
    <citation type="submission" date="2025-08" db="UniProtKB">
        <authorList>
            <consortium name="RefSeq"/>
        </authorList>
    </citation>
    <scope>IDENTIFICATION</scope>
    <source>
        <strain evidence="2">USDA-PBARC FA_bdor</strain>
        <tissue evidence="2">Whole organism</tissue>
    </source>
</reference>
<evidence type="ECO:0000313" key="1">
    <source>
        <dbReference type="Proteomes" id="UP000694866"/>
    </source>
</evidence>
<dbReference type="Proteomes" id="UP000694866">
    <property type="component" value="Unplaced"/>
</dbReference>
<name>A0A9R1TQZ9_9HYME</name>
<keyword evidence="1" id="KW-1185">Reference proteome</keyword>
<evidence type="ECO:0000313" key="2">
    <source>
        <dbReference type="RefSeq" id="XP_011313468.1"/>
    </source>
</evidence>
<dbReference type="InterPro" id="IPR000358">
    <property type="entry name" value="RNR_small_fam"/>
</dbReference>
<dbReference type="KEGG" id="fas:105272932"/>
<dbReference type="AlphaFoldDB" id="A0A9R1TQZ9"/>
<dbReference type="GeneID" id="105272932"/>
<dbReference type="GO" id="GO:0009263">
    <property type="term" value="P:deoxyribonucleotide biosynthetic process"/>
    <property type="evidence" value="ECO:0007669"/>
    <property type="project" value="InterPro"/>
</dbReference>
<dbReference type="GO" id="GO:0004748">
    <property type="term" value="F:ribonucleoside-diphosphate reductase activity, thioredoxin disulfide as acceptor"/>
    <property type="evidence" value="ECO:0007669"/>
    <property type="project" value="TreeGrafter"/>
</dbReference>
<gene>
    <name evidence="2" type="primary">LOC105272932</name>
</gene>
<dbReference type="RefSeq" id="XP_011313468.1">
    <property type="nucleotide sequence ID" value="XM_011315166.1"/>
</dbReference>
<sequence length="299" mass="33395">MDYPVGGVEDTAPKTKVYNQGIEKRWRMTNGGKVVEMIGHIHCDVFNQDKFLLNGVDVRLRLVRSKDTFCLIDRTSKNYKIAITEASLIVRRAKLSPGVLLAHAKTLAKTTAKYPLTRVEVKSFVLHRGTSGDSIDNAILGQLPKRVILGFVDNVSFNGDKTRNPYDFKNWGNNFLSLYVDGVQVPGRPLQPSFAGGSHMEAESYSTLFNGTGIHFSDHGIDISRSDYSNGYCLFAFDLTPDLSANCATHWNLVKTGSLRIEVHFDEATTTNLNCVLYAEYDNILEIDSTRQIIVDYNS</sequence>
<organism evidence="1 2">
    <name type="scientific">Fopius arisanus</name>
    <dbReference type="NCBI Taxonomy" id="64838"/>
    <lineage>
        <taxon>Eukaryota</taxon>
        <taxon>Metazoa</taxon>
        <taxon>Ecdysozoa</taxon>
        <taxon>Arthropoda</taxon>
        <taxon>Hexapoda</taxon>
        <taxon>Insecta</taxon>
        <taxon>Pterygota</taxon>
        <taxon>Neoptera</taxon>
        <taxon>Endopterygota</taxon>
        <taxon>Hymenoptera</taxon>
        <taxon>Apocrita</taxon>
        <taxon>Ichneumonoidea</taxon>
        <taxon>Braconidae</taxon>
        <taxon>Opiinae</taxon>
        <taxon>Fopius</taxon>
    </lineage>
</organism>
<dbReference type="PANTHER" id="PTHR23409:SF21">
    <property type="entry name" value="CAPSID PROTEIN"/>
    <property type="match status" value="1"/>
</dbReference>
<protein>
    <submittedName>
        <fullName evidence="2">Uncharacterized protein F54H12.2-like</fullName>
    </submittedName>
</protein>
<dbReference type="GO" id="GO:0005829">
    <property type="term" value="C:cytosol"/>
    <property type="evidence" value="ECO:0007669"/>
    <property type="project" value="TreeGrafter"/>
</dbReference>
<dbReference type="OrthoDB" id="5979489at2759"/>
<dbReference type="PANTHER" id="PTHR23409">
    <property type="entry name" value="RIBONUCLEOSIDE-DIPHOSPHATE REDUCTASE SMALL CHAIN"/>
    <property type="match status" value="1"/>
</dbReference>
<accession>A0A9R1TQZ9</accession>
<proteinExistence type="predicted"/>